<dbReference type="InterPro" id="IPR002060">
    <property type="entry name" value="Squ/phyt_synthse"/>
</dbReference>
<evidence type="ECO:0000256" key="3">
    <source>
        <dbReference type="ARBA" id="ARBA00022746"/>
    </source>
</evidence>
<dbReference type="SUPFAM" id="SSF48576">
    <property type="entry name" value="Terpenoid synthases"/>
    <property type="match status" value="1"/>
</dbReference>
<accession>A0A7W5B286</accession>
<dbReference type="SFLD" id="SFLDG01018">
    <property type="entry name" value="Squalene/Phytoene_Synthase_Lik"/>
    <property type="match status" value="1"/>
</dbReference>
<dbReference type="PROSITE" id="PS01044">
    <property type="entry name" value="SQUALEN_PHYTOEN_SYN_1"/>
    <property type="match status" value="1"/>
</dbReference>
<dbReference type="AlphaFoldDB" id="A0A7W5B286"/>
<dbReference type="Pfam" id="PF00494">
    <property type="entry name" value="SQS_PSY"/>
    <property type="match status" value="1"/>
</dbReference>
<evidence type="ECO:0000313" key="4">
    <source>
        <dbReference type="EMBL" id="MBB3112892.1"/>
    </source>
</evidence>
<keyword evidence="2 4" id="KW-0808">Transferase</keyword>
<name>A0A7W5B286_9BACL</name>
<organism evidence="4 5">
    <name type="scientific">Paenibacillus phyllosphaerae</name>
    <dbReference type="NCBI Taxonomy" id="274593"/>
    <lineage>
        <taxon>Bacteria</taxon>
        <taxon>Bacillati</taxon>
        <taxon>Bacillota</taxon>
        <taxon>Bacilli</taxon>
        <taxon>Bacillales</taxon>
        <taxon>Paenibacillaceae</taxon>
        <taxon>Paenibacillus</taxon>
    </lineage>
</organism>
<dbReference type="Gene3D" id="1.10.600.10">
    <property type="entry name" value="Farnesyl Diphosphate Synthase"/>
    <property type="match status" value="1"/>
</dbReference>
<dbReference type="GO" id="GO:0004311">
    <property type="term" value="F:geranylgeranyl diphosphate synthase activity"/>
    <property type="evidence" value="ECO:0007669"/>
    <property type="project" value="InterPro"/>
</dbReference>
<keyword evidence="3" id="KW-0125">Carotenoid biosynthesis</keyword>
<evidence type="ECO:0000313" key="5">
    <source>
        <dbReference type="Proteomes" id="UP000570361"/>
    </source>
</evidence>
<dbReference type="GO" id="GO:0051996">
    <property type="term" value="F:squalene synthase [NAD(P)H] activity"/>
    <property type="evidence" value="ECO:0007669"/>
    <property type="project" value="InterPro"/>
</dbReference>
<dbReference type="EMBL" id="JACHXK010000015">
    <property type="protein sequence ID" value="MBB3112892.1"/>
    <property type="molecule type" value="Genomic_DNA"/>
</dbReference>
<comment type="caution">
    <text evidence="4">The sequence shown here is derived from an EMBL/GenBank/DDBJ whole genome shotgun (WGS) entry which is preliminary data.</text>
</comment>
<evidence type="ECO:0000256" key="1">
    <source>
        <dbReference type="ARBA" id="ARBA00004829"/>
    </source>
</evidence>
<keyword evidence="5" id="KW-1185">Reference proteome</keyword>
<dbReference type="Proteomes" id="UP000570361">
    <property type="component" value="Unassembled WGS sequence"/>
</dbReference>
<dbReference type="PANTHER" id="PTHR31480">
    <property type="entry name" value="BIFUNCTIONAL LYCOPENE CYCLASE/PHYTOENE SYNTHASE"/>
    <property type="match status" value="1"/>
</dbReference>
<sequence>MKLTECFLECEAAMKRGSASFYHAFRYLPSPKREAVHVIYAFCRMIDDSVDEPEQSPYTLAELEAHLNALDQVEGHYIWPALRWLFANFPVTKEPFYLQMQGQRRDLVMTQYSTLEELESYCYLVAGTVGEMLLPVLHDASDEDVVRAGIQLGKAMQIVNIVRDIGEDLGRGRRYVPLELLEKHGYAIEAYEAMKLDAPFRAVIDELGRLASLWFGEGLKELHTYPESSAFAIELAASYYGAILGEVKRNRYQVFTKRAVVSPYTKLKLLTELRGKHRIAAELRESGAVS</sequence>
<gene>
    <name evidence="4" type="ORF">FHS18_004994</name>
</gene>
<dbReference type="EC" id="2.5.1.32" evidence="4"/>
<protein>
    <submittedName>
        <fullName evidence="4">Phytoene synthase</fullName>
        <ecNumber evidence="4">2.5.1.32</ecNumber>
    </submittedName>
</protein>
<dbReference type="SFLD" id="SFLDS00005">
    <property type="entry name" value="Isoprenoid_Synthase_Type_I"/>
    <property type="match status" value="1"/>
</dbReference>
<proteinExistence type="predicted"/>
<dbReference type="GO" id="GO:0016117">
    <property type="term" value="P:carotenoid biosynthetic process"/>
    <property type="evidence" value="ECO:0007669"/>
    <property type="project" value="UniProtKB-KW"/>
</dbReference>
<dbReference type="SFLD" id="SFLDG01212">
    <property type="entry name" value="Phytoene_synthase_like"/>
    <property type="match status" value="1"/>
</dbReference>
<dbReference type="InterPro" id="IPR033904">
    <property type="entry name" value="Trans_IPPS_HH"/>
</dbReference>
<dbReference type="RefSeq" id="WP_183603004.1">
    <property type="nucleotide sequence ID" value="NZ_JACHXK010000015.1"/>
</dbReference>
<reference evidence="4 5" key="1">
    <citation type="submission" date="2020-08" db="EMBL/GenBank/DDBJ databases">
        <title>Genomic Encyclopedia of Type Strains, Phase III (KMG-III): the genomes of soil and plant-associated and newly described type strains.</title>
        <authorList>
            <person name="Whitman W."/>
        </authorList>
    </citation>
    <scope>NUCLEOTIDE SEQUENCE [LARGE SCALE GENOMIC DNA]</scope>
    <source>
        <strain evidence="4 5">CECT 5862</strain>
    </source>
</reference>
<dbReference type="PROSITE" id="PS01045">
    <property type="entry name" value="SQUALEN_PHYTOEN_SYN_2"/>
    <property type="match status" value="1"/>
</dbReference>
<dbReference type="InterPro" id="IPR008949">
    <property type="entry name" value="Isoprenoid_synthase_dom_sf"/>
</dbReference>
<comment type="pathway">
    <text evidence="1">Carotenoid biosynthesis.</text>
</comment>
<dbReference type="InterPro" id="IPR044843">
    <property type="entry name" value="Trans_IPPS_bact-type"/>
</dbReference>
<evidence type="ECO:0000256" key="2">
    <source>
        <dbReference type="ARBA" id="ARBA00022679"/>
    </source>
</evidence>
<dbReference type="InterPro" id="IPR019845">
    <property type="entry name" value="Squalene/phytoene_synthase_CS"/>
</dbReference>
<dbReference type="CDD" id="cd00683">
    <property type="entry name" value="Trans_IPPS_HH"/>
    <property type="match status" value="1"/>
</dbReference>